<dbReference type="KEGG" id="lalw:BTM29_10155"/>
<evidence type="ECO:0000313" key="3">
    <source>
        <dbReference type="Proteomes" id="UP000187499"/>
    </source>
</evidence>
<dbReference type="PROSITE" id="PS51257">
    <property type="entry name" value="PROKAR_LIPOPROTEIN"/>
    <property type="match status" value="1"/>
</dbReference>
<proteinExistence type="predicted"/>
<dbReference type="AlphaFoldDB" id="A0A1P8Q4V7"/>
<dbReference type="STRING" id="1847728.BTM29_10155"/>
<evidence type="ECO:0000313" key="2">
    <source>
        <dbReference type="EMBL" id="APX72892.1"/>
    </source>
</evidence>
<name>A0A1P8Q4V7_9LACO</name>
<accession>A0A1P8Q4V7</accession>
<dbReference type="Proteomes" id="UP000187499">
    <property type="component" value="Chromosome"/>
</dbReference>
<dbReference type="RefSeq" id="WP_076617076.1">
    <property type="nucleotide sequence ID" value="NZ_CP019323.1"/>
</dbReference>
<gene>
    <name evidence="2" type="ORF">BTM29_10155</name>
</gene>
<evidence type="ECO:0008006" key="4">
    <source>
        <dbReference type="Google" id="ProtNLM"/>
    </source>
</evidence>
<feature type="chain" id="PRO_5038748650" description="Lipoprotein" evidence="1">
    <location>
        <begin position="21"/>
        <end position="142"/>
    </location>
</feature>
<reference evidence="3" key="1">
    <citation type="submission" date="2016-12" db="EMBL/GenBank/DDBJ databases">
        <authorList>
            <person name="Jung M.Y."/>
            <person name="Lee S.H."/>
        </authorList>
    </citation>
    <scope>NUCLEOTIDE SEQUENCE [LARGE SCALE GENOMIC DNA]</scope>
    <source>
        <strain evidence="3">WiKim39</strain>
    </source>
</reference>
<feature type="signal peptide" evidence="1">
    <location>
        <begin position="1"/>
        <end position="20"/>
    </location>
</feature>
<protein>
    <recommendedName>
        <fullName evidence="4">Lipoprotein</fullName>
    </recommendedName>
</protein>
<sequence length="142" mass="15939">MKEFKRILTTLILIALTLIAAGCSYKSANSSENKYNYSKKELINFYADAGNGQANIIYSYAKSIDTNSDHVSKVADNQVALLTSNNKKLKQNRSNTEATKNLISFNNSLKTIAMEYKNNDFSHSKNTNKRFNKQVALVKSDL</sequence>
<keyword evidence="3" id="KW-1185">Reference proteome</keyword>
<organism evidence="2 3">
    <name type="scientific">Companilactobacillus allii</name>
    <dbReference type="NCBI Taxonomy" id="1847728"/>
    <lineage>
        <taxon>Bacteria</taxon>
        <taxon>Bacillati</taxon>
        <taxon>Bacillota</taxon>
        <taxon>Bacilli</taxon>
        <taxon>Lactobacillales</taxon>
        <taxon>Lactobacillaceae</taxon>
        <taxon>Companilactobacillus</taxon>
    </lineage>
</organism>
<dbReference type="EMBL" id="CP019323">
    <property type="protein sequence ID" value="APX72892.1"/>
    <property type="molecule type" value="Genomic_DNA"/>
</dbReference>
<keyword evidence="1" id="KW-0732">Signal</keyword>
<evidence type="ECO:0000256" key="1">
    <source>
        <dbReference type="SAM" id="SignalP"/>
    </source>
</evidence>